<organism evidence="2 3">
    <name type="scientific">Virgisporangium aurantiacum</name>
    <dbReference type="NCBI Taxonomy" id="175570"/>
    <lineage>
        <taxon>Bacteria</taxon>
        <taxon>Bacillati</taxon>
        <taxon>Actinomycetota</taxon>
        <taxon>Actinomycetes</taxon>
        <taxon>Micromonosporales</taxon>
        <taxon>Micromonosporaceae</taxon>
        <taxon>Virgisporangium</taxon>
    </lineage>
</organism>
<dbReference type="RefSeq" id="WP_204007482.1">
    <property type="nucleotide sequence ID" value="NZ_BOPG01000075.1"/>
</dbReference>
<evidence type="ECO:0000313" key="2">
    <source>
        <dbReference type="EMBL" id="GIJ62078.1"/>
    </source>
</evidence>
<proteinExistence type="predicted"/>
<dbReference type="AlphaFoldDB" id="A0A8J3ZIM6"/>
<gene>
    <name evidence="2" type="ORF">Vau01_095940</name>
</gene>
<evidence type="ECO:0000256" key="1">
    <source>
        <dbReference type="SAM" id="MobiDB-lite"/>
    </source>
</evidence>
<evidence type="ECO:0000313" key="3">
    <source>
        <dbReference type="Proteomes" id="UP000612585"/>
    </source>
</evidence>
<sequence length="80" mass="8858">MNTHARSRAAEVRPIAEHALARAERRLTAADRRAGEPRRPALAAQTTSAGDVRVHPDTHRRRAVCAYPWPWPTVETAAVV</sequence>
<feature type="region of interest" description="Disordered" evidence="1">
    <location>
        <begin position="27"/>
        <end position="57"/>
    </location>
</feature>
<comment type="caution">
    <text evidence="2">The sequence shown here is derived from an EMBL/GenBank/DDBJ whole genome shotgun (WGS) entry which is preliminary data.</text>
</comment>
<reference evidence="2" key="1">
    <citation type="submission" date="2021-01" db="EMBL/GenBank/DDBJ databases">
        <title>Whole genome shotgun sequence of Virgisporangium aurantiacum NBRC 16421.</title>
        <authorList>
            <person name="Komaki H."/>
            <person name="Tamura T."/>
        </authorList>
    </citation>
    <scope>NUCLEOTIDE SEQUENCE</scope>
    <source>
        <strain evidence="2">NBRC 16421</strain>
    </source>
</reference>
<accession>A0A8J3ZIM6</accession>
<dbReference type="Proteomes" id="UP000612585">
    <property type="component" value="Unassembled WGS sequence"/>
</dbReference>
<feature type="compositionally biased region" description="Basic and acidic residues" evidence="1">
    <location>
        <begin position="27"/>
        <end position="39"/>
    </location>
</feature>
<dbReference type="EMBL" id="BOPG01000075">
    <property type="protein sequence ID" value="GIJ62078.1"/>
    <property type="molecule type" value="Genomic_DNA"/>
</dbReference>
<name>A0A8J3ZIM6_9ACTN</name>
<protein>
    <submittedName>
        <fullName evidence="2">Uncharacterized protein</fullName>
    </submittedName>
</protein>
<keyword evidence="3" id="KW-1185">Reference proteome</keyword>